<keyword evidence="1" id="KW-0805">Transcription regulation</keyword>
<dbReference type="Gene3D" id="3.40.50.2300">
    <property type="match status" value="1"/>
</dbReference>
<dbReference type="PROSITE" id="PS50043">
    <property type="entry name" value="HTH_LUXR_2"/>
    <property type="match status" value="1"/>
</dbReference>
<dbReference type="PRINTS" id="PR00038">
    <property type="entry name" value="HTHLUXR"/>
</dbReference>
<dbReference type="Proteomes" id="UP001500051">
    <property type="component" value="Unassembled WGS sequence"/>
</dbReference>
<dbReference type="InterPro" id="IPR039420">
    <property type="entry name" value="WalR-like"/>
</dbReference>
<keyword evidence="4" id="KW-0597">Phosphoprotein</keyword>
<reference evidence="8" key="1">
    <citation type="journal article" date="2019" name="Int. J. Syst. Evol. Microbiol.">
        <title>The Global Catalogue of Microorganisms (GCM) 10K type strain sequencing project: providing services to taxonomists for standard genome sequencing and annotation.</title>
        <authorList>
            <consortium name="The Broad Institute Genomics Platform"/>
            <consortium name="The Broad Institute Genome Sequencing Center for Infectious Disease"/>
            <person name="Wu L."/>
            <person name="Ma J."/>
        </authorList>
    </citation>
    <scope>NUCLEOTIDE SEQUENCE [LARGE SCALE GENOMIC DNA]</scope>
    <source>
        <strain evidence="8">JCM 16548</strain>
    </source>
</reference>
<dbReference type="CDD" id="cd06170">
    <property type="entry name" value="LuxR_C_like"/>
    <property type="match status" value="1"/>
</dbReference>
<evidence type="ECO:0000256" key="1">
    <source>
        <dbReference type="ARBA" id="ARBA00023015"/>
    </source>
</evidence>
<evidence type="ECO:0000313" key="8">
    <source>
        <dbReference type="Proteomes" id="UP001500051"/>
    </source>
</evidence>
<accession>A0ABP7CUJ8</accession>
<dbReference type="SUPFAM" id="SSF52172">
    <property type="entry name" value="CheY-like"/>
    <property type="match status" value="1"/>
</dbReference>
<sequence length="219" mass="23541">MRLMLVEDQALLREGLIGLFRDAGHDVVWSADSCADLDRVFLEQLPDVVVLDVRLPPAFTDEGARAAARLKSLRPGIGVLLLSQHIETVHSVGLVGLGGFGYLLKDRVLDVPDFLSSLARVADGGSALDPQVVAALLHRAGGGTGVSGLSEREHLVLASMAQGLTNAGIAKRLWLSERTVEAHIRRVLVKLGIAETEDHNRRVLAVLLHLGVPLTPENR</sequence>
<name>A0ABP7CUJ8_9ACTN</name>
<dbReference type="EMBL" id="BAAAYX010000002">
    <property type="protein sequence ID" value="GAA3695017.1"/>
    <property type="molecule type" value="Genomic_DNA"/>
</dbReference>
<keyword evidence="2" id="KW-0238">DNA-binding</keyword>
<evidence type="ECO:0000256" key="2">
    <source>
        <dbReference type="ARBA" id="ARBA00023125"/>
    </source>
</evidence>
<feature type="modified residue" description="4-aspartylphosphate" evidence="4">
    <location>
        <position position="52"/>
    </location>
</feature>
<dbReference type="InterPro" id="IPR011006">
    <property type="entry name" value="CheY-like_superfamily"/>
</dbReference>
<evidence type="ECO:0000256" key="4">
    <source>
        <dbReference type="PROSITE-ProRule" id="PRU00169"/>
    </source>
</evidence>
<dbReference type="Pfam" id="PF00072">
    <property type="entry name" value="Response_reg"/>
    <property type="match status" value="1"/>
</dbReference>
<dbReference type="PROSITE" id="PS50110">
    <property type="entry name" value="RESPONSE_REGULATORY"/>
    <property type="match status" value="1"/>
</dbReference>
<evidence type="ECO:0000313" key="7">
    <source>
        <dbReference type="EMBL" id="GAA3695017.1"/>
    </source>
</evidence>
<feature type="domain" description="Response regulatory" evidence="6">
    <location>
        <begin position="2"/>
        <end position="120"/>
    </location>
</feature>
<evidence type="ECO:0000256" key="3">
    <source>
        <dbReference type="ARBA" id="ARBA00023163"/>
    </source>
</evidence>
<dbReference type="PANTHER" id="PTHR43214">
    <property type="entry name" value="TWO-COMPONENT RESPONSE REGULATOR"/>
    <property type="match status" value="1"/>
</dbReference>
<feature type="domain" description="HTH luxR-type" evidence="5">
    <location>
        <begin position="142"/>
        <end position="212"/>
    </location>
</feature>
<comment type="caution">
    <text evidence="7">The sequence shown here is derived from an EMBL/GenBank/DDBJ whole genome shotgun (WGS) entry which is preliminary data.</text>
</comment>
<dbReference type="PROSITE" id="PS00622">
    <property type="entry name" value="HTH_LUXR_1"/>
    <property type="match status" value="1"/>
</dbReference>
<proteinExistence type="predicted"/>
<dbReference type="SMART" id="SM00448">
    <property type="entry name" value="REC"/>
    <property type="match status" value="1"/>
</dbReference>
<keyword evidence="3" id="KW-0804">Transcription</keyword>
<dbReference type="Pfam" id="PF00196">
    <property type="entry name" value="GerE"/>
    <property type="match status" value="1"/>
</dbReference>
<dbReference type="PANTHER" id="PTHR43214:SF24">
    <property type="entry name" value="TRANSCRIPTIONAL REGULATORY PROTEIN NARL-RELATED"/>
    <property type="match status" value="1"/>
</dbReference>
<dbReference type="SMART" id="SM00421">
    <property type="entry name" value="HTH_LUXR"/>
    <property type="match status" value="1"/>
</dbReference>
<organism evidence="7 8">
    <name type="scientific">Microlunatus aurantiacus</name>
    <dbReference type="NCBI Taxonomy" id="446786"/>
    <lineage>
        <taxon>Bacteria</taxon>
        <taxon>Bacillati</taxon>
        <taxon>Actinomycetota</taxon>
        <taxon>Actinomycetes</taxon>
        <taxon>Propionibacteriales</taxon>
        <taxon>Propionibacteriaceae</taxon>
        <taxon>Microlunatus</taxon>
    </lineage>
</organism>
<protein>
    <submittedName>
        <fullName evidence="7">Response regulator transcription factor</fullName>
    </submittedName>
</protein>
<gene>
    <name evidence="7" type="ORF">GCM10022204_08470</name>
</gene>
<dbReference type="InterPro" id="IPR001789">
    <property type="entry name" value="Sig_transdc_resp-reg_receiver"/>
</dbReference>
<keyword evidence="8" id="KW-1185">Reference proteome</keyword>
<evidence type="ECO:0000259" key="5">
    <source>
        <dbReference type="PROSITE" id="PS50043"/>
    </source>
</evidence>
<dbReference type="InterPro" id="IPR000792">
    <property type="entry name" value="Tscrpt_reg_LuxR_C"/>
</dbReference>
<evidence type="ECO:0000259" key="6">
    <source>
        <dbReference type="PROSITE" id="PS50110"/>
    </source>
</evidence>